<keyword evidence="3" id="KW-1185">Reference proteome</keyword>
<dbReference type="EMBL" id="LK028559">
    <property type="protein sequence ID" value="CDR30320.1"/>
    <property type="molecule type" value="Genomic_DNA"/>
</dbReference>
<evidence type="ECO:0000313" key="3">
    <source>
        <dbReference type="Proteomes" id="UP000032434"/>
    </source>
</evidence>
<sequence>MFKKIFGLISVIFIMFVLVSCTNRTVELTFNTNEGTSVETIVIDQGSLVEIPTTSKEGYTFQGWYENSNFDESSKFLFDVPVVRNMTFYAKWSINFYQMVFFPDNDTSIPSREYVYQGDVILPTPTKEGYEFVGWFEGSIDGTRFDLDKMPARNVNLYAKWSIYSYTITFLIDDVVFETKTVTHGGTLTDIPVPPSITGKVRYWDHTDFTNITSDMEVNLIEDDAYYQVVVKDSFGTVYETLTIKHGDPFIPTVTPSKEGYLFVGYNPGINHIITSNLDVMVIYEQITFLVIFRNEQGTPIKEVNIALGEDAVPPTYLAPNGYDFSGWSKSFENVTENLTIDPILTPKTYEVKLNANGGFFEGQQNEFVISAAYLSIIGLPPTPTKEGYQFVGWFDNIEGTGTVYTFSPSTVMPLEGLELFAKWSVRNYSLTYSNLNGTTHSNPTSYTILSNTITLNAPTNSTGYQFIGWFDALTGGNQVTEITLGSTGNKTLYARFSPITYSITYNNLEGTTHTNPENYNIETLTINLANPTSRTGYNFVGWFTALSGGNEVTEITLSSTGNKTLYARFTAKTYTITYNLNGGTGPSTLSVTYNQSFTLGVASKIGYEFTGWMYLGNSFASGTWLIDGDVTVDAVFSPITYTITYSNLEGTTHTNPENYTIETTSITLLDPTNRTGYNFIGWFDTLNGGNQVTEITLGSTGIKTLYARFTAKTYTITYNLNGGTGPSTLSVTYNQSFTLGTASKTGYQFTGWTYLGNPFISGTWLIDGDITIDAVYSPVNYTITYNNLEGTTHENPNTYTIETENIFLEEPTNRTGYQFMGWFNQSTSGEEISTISLGSTGNIDLYARFEPITYDITYSDLQGTTHSNPSTYHIETNSFSLTNPTSRLGYQFIGWFDALTDGNQIVSIPKGSFGDLEIFARFSSITYSITYNNLEGTTHTNPVNYTIERATITLLEPTDKTGYDFVGWFTHQIGGNEVVSIPQGSTGNKTLYARFTPTTYNITYNNLQGTTHSNPESYNIETATITLLDPTDRAGYNFVGWFDALTGGVEVTEIESGSTEDLELYARFIPITYIVTYGNLQGTTHSNPDNYNIETNTINLVDPTERTGYTFIGWFDALSGGNEVIEITLGTTGDLELYARFTAKSYTLTYNLNGGTGPSTLSVTYNQSFTLGVANKTGYEFTGWTYLGNPFISGTWMIDSDVTIDAVYTPITYNITYNNLNGTTHTNPLTYTIETATITLLDPTNRTGYNFVGWFDSSLGGTEITEITLGSTGHKTIYARFTAKTYTLTYNLNGGTGPSTLSVTYNESFTLGVATKDEYTFAGWLYQGLPFTSGIWTIDNDITIDAQWTEWPVITFEVFGGSGVSQIFEAPGTVITAPYNPVKNGYIFEYWYESDDSIPYVFDTMPATNLTLYAKYSIETYDVTFENLQGTTHGNPATYTIETATITLQDPTNRLGYNFDGWFDSSLGGTEITEITLGSTGNLTLYARFSPVTYNITYSNLNGTTHSNPATYTIETATITLTNPTNRTGYNFVGWFDALTDGNEVLTIDLGSTGNVEVFARFEAITYNITYSNLLGTTHSNPATYTIETPNITLLETTYRTGYNFVGWYTALSGGTKVETINLGSTGDLELFARFTAKTYTLTYNLNGGTGASSLTVTYNQAYTLGTVMKVGYSFAGWVYEGSPFTSGTWLIDSNISIDATYTAINYNLVYNDLEGTTHTNPSSYTIETPTFELLAPTSRLGYDFVGWFNQSSGGTLVNEIPSGSTGTIVLYARFSPVTYNITYSNLNGTTHSNPATYTIETATITLQDPTNRLGYNFDGWFDSSLGGTEVTEITLGSTGNLTLYARFSPVTYNITYSNLNGTTHSNPENYNIETSTISLLDPSERTGYNFVGWFDALNGGNEVTEITLGTTGNKILYARFTAKTYTLTYNLNGGTGPTTLNVTYNESFTLSTASKTGYQFTGWTYLGNPFISGTWSIDGDITIDAVYSPITYTITYNNLEGTTHTNPENYTIETSTITLLDPTYRTGYNFVGWFDALNGGNEVIAITLGSTGDLELFARFTAKSYTVTYNLNGGTGPSTLNVTYNESFTLGVASKTGYEFTGWTYLGDEFVSGTWSIDSNITIEATYEALIYEINYQNLLGTTHSNPENYTIETATITLLDPTNKAGYNFVGWFDALNGGNEVTEITLGSIGNLTLYARFEAITYTVTYLNLFDMIHDNDLTITTESEFILTDPSIRTGYRFLGWFTELESGIRVLEVNAGNLSDITLYARWEIAYYDVAGTYVFERLDISENQTEILETVTNEGSQSFFIPSLLHGTEILPVTEIEGYMFNRLVYNGVTYDDIEHLITVVDHIDLENLTIYYRRLILEVVFIQNNGASVPGTSPITYETSIRYTHYNLGIDTLNIPVLYTYTNITSLWERSTISQVQSTMTVSALYFNTTTKTIRFKDGSSIIFIASELGLTPQTEFITTDALIWNLTKPGFRFLGWFYMNGETEIELTPGNYAFEDFTANQTEIYTKWQQLTAFNQVTNVLVTINGTDDITITWNLDLNGLTNPSFDIYIDQEKVVGYQSIIQQSGNLFTLNIPTSAIDYDLFEKLIEVGMHRVTVQAVGDNVNHMTGLMSEAYIYEVKSIYDENPSNVDTYDYFIVEDYQGTLRYIFYTNMTYQFNSGYQFEIITGSDLVTLNNPYTMKMNQISGQFRFKMTRPDQSFNIYDGLVVKDIKGFSFGTNYQQYLDETGVQSSYVDQSDPYIVGTKNSFYLDLRMTSSTGNRIRLDDALLSYEFYLYNGSTYNLIAANDLSNHVDLLPNNRLQFKTGTEGNMYQVKVSPKYQSTRMTVSELTFEFVVNAGYNAFTHQDLKEFFSDDSVDLINLHANIQPVLSPNQLNSDGSPKNIKNGLGNVYNRNLTSTNNNEVRIEGNFMVINGSNLPYSNARSGSGLVGFAEAFEIVNVQIAIFNYNVTGTEPDTNKFTMNNLTIIGNTTVPSVNFGGTSEEILLQERLMSRNSGGYIGVMVNNGSSEFNNIQIRFAVIGISHYAYGEDVEMIVNQSIIKDSWANSMYMQGATKLTVTNSIYGQSGGSAFHLSDSRAGGGINNPTLIINNTVIENFISGEEAWFKAYGMTSVALQLKSGISQGIASTGRTIIDMVTHPVTGVQTEMINFILLTEPHTGAEVRDVNSNIIGGSEVSVTIDGKTTNRPYDYLSDSGDPRIQGGQFAYPMSLYSDQAAFMALITDIITIGAQNNQTISLQDASNLAFLGGFYNLTANELLAIATNQQTVEQILTSSPRAIPNYLEVLAPIPVFPTGYAVVIIELQ</sequence>
<dbReference type="PATRIC" id="fig|35623.3.peg.247"/>
<dbReference type="RefSeq" id="WP_045748884.1">
    <property type="nucleotide sequence ID" value="NZ_FUZK01000002.1"/>
</dbReference>
<dbReference type="STRING" id="35623.Aocu_02470"/>
<gene>
    <name evidence="2" type="ORF">Aocu_02470</name>
</gene>
<dbReference type="HOGENOM" id="CLU_225175_0_0_14"/>
<dbReference type="InterPro" id="IPR013378">
    <property type="entry name" value="InlB-like_B-rpt"/>
</dbReference>
<reference evidence="3" key="1">
    <citation type="submission" date="2014-05" db="EMBL/GenBank/DDBJ databases">
        <authorList>
            <person name="Kube M."/>
        </authorList>
    </citation>
    <scope>NUCLEOTIDE SEQUENCE [LARGE SCALE GENOMIC DNA]</scope>
</reference>
<dbReference type="Gene3D" id="2.60.40.4270">
    <property type="entry name" value="Listeria-Bacteroides repeat domain"/>
    <property type="match status" value="27"/>
</dbReference>
<organism evidence="2 3">
    <name type="scientific">Acholeplasma oculi</name>
    <dbReference type="NCBI Taxonomy" id="35623"/>
    <lineage>
        <taxon>Bacteria</taxon>
        <taxon>Bacillati</taxon>
        <taxon>Mycoplasmatota</taxon>
        <taxon>Mollicutes</taxon>
        <taxon>Acholeplasmatales</taxon>
        <taxon>Acholeplasmataceae</taxon>
        <taxon>Acholeplasma</taxon>
    </lineage>
</organism>
<protein>
    <recommendedName>
        <fullName evidence="4">InlB B-repeat-containing protein</fullName>
    </recommendedName>
</protein>
<dbReference type="OrthoDB" id="384575at2"/>
<dbReference type="PROSITE" id="PS51257">
    <property type="entry name" value="PROKAR_LIPOPROTEIN"/>
    <property type="match status" value="1"/>
</dbReference>
<dbReference type="InParanoid" id="A0A061A8W0"/>
<name>A0A061A8W0_9MOLU</name>
<dbReference type="Pfam" id="PF09479">
    <property type="entry name" value="Flg_new"/>
    <property type="match status" value="29"/>
</dbReference>
<accession>A0A061A8W0</accession>
<dbReference type="InterPro" id="IPR042229">
    <property type="entry name" value="Listeria/Bacterioides_rpt_sf"/>
</dbReference>
<dbReference type="GO" id="GO:0030313">
    <property type="term" value="C:cell envelope"/>
    <property type="evidence" value="ECO:0007669"/>
    <property type="project" value="UniProtKB-SubCell"/>
</dbReference>
<evidence type="ECO:0000256" key="1">
    <source>
        <dbReference type="ARBA" id="ARBA00004196"/>
    </source>
</evidence>
<comment type="subcellular location">
    <subcellularLocation>
        <location evidence="1">Cell envelope</location>
    </subcellularLocation>
</comment>
<dbReference type="Proteomes" id="UP000032434">
    <property type="component" value="Chromosome 1"/>
</dbReference>
<evidence type="ECO:0008006" key="4">
    <source>
        <dbReference type="Google" id="ProtNLM"/>
    </source>
</evidence>
<dbReference type="NCBIfam" id="TIGR02543">
    <property type="entry name" value="List_Bact_rpt"/>
    <property type="match status" value="19"/>
</dbReference>
<proteinExistence type="predicted"/>
<evidence type="ECO:0000313" key="2">
    <source>
        <dbReference type="EMBL" id="CDR30320.1"/>
    </source>
</evidence>
<dbReference type="KEGG" id="aoc:Aocu_02470"/>